<evidence type="ECO:0000313" key="13">
    <source>
        <dbReference type="Proteomes" id="UP001327560"/>
    </source>
</evidence>
<protein>
    <submittedName>
        <fullName evidence="12">Transmembrane emp24 domain-containing protein p24delta10</fullName>
    </submittedName>
</protein>
<dbReference type="AlphaFoldDB" id="A0AAQ3KQ07"/>
<dbReference type="Proteomes" id="UP001327560">
    <property type="component" value="Chromosome 7"/>
</dbReference>
<dbReference type="InterPro" id="IPR009038">
    <property type="entry name" value="GOLD_dom"/>
</dbReference>
<feature type="transmembrane region" description="Helical" evidence="9">
    <location>
        <begin position="180"/>
        <end position="200"/>
    </location>
</feature>
<evidence type="ECO:0000256" key="4">
    <source>
        <dbReference type="ARBA" id="ARBA00022729"/>
    </source>
</evidence>
<reference evidence="12 13" key="1">
    <citation type="submission" date="2023-10" db="EMBL/GenBank/DDBJ databases">
        <title>Chromosome-scale genome assembly provides insights into flower coloration mechanisms of Canna indica.</title>
        <authorList>
            <person name="Li C."/>
        </authorList>
    </citation>
    <scope>NUCLEOTIDE SEQUENCE [LARGE SCALE GENOMIC DNA]</scope>
    <source>
        <tissue evidence="12">Flower</tissue>
    </source>
</reference>
<keyword evidence="3 7" id="KW-0812">Transmembrane</keyword>
<sequence>MRSSSSPRPLLLPLLVVFLSSTRPSQALVFHLSSGSVKCFSEELRAEAMSVAHFRVADEPPSGRNVSASVMDPNGENLRRADGVESGEFAFVAENAGKYTTCFWSPHFQLQVTVTVDFEWKTGIAAKDWTSFAEKGNIDEMELQLKKLEDTINSIHEEMIYLREREEEARNLNVTTASRMGSFSIMSFFVCMGVACLQLWHLKAFFERKKIL</sequence>
<dbReference type="Pfam" id="PF01105">
    <property type="entry name" value="EMP24_GP25L"/>
    <property type="match status" value="1"/>
</dbReference>
<evidence type="ECO:0000256" key="2">
    <source>
        <dbReference type="ARBA" id="ARBA00007104"/>
    </source>
</evidence>
<dbReference type="InterPro" id="IPR015720">
    <property type="entry name" value="Emp24-like"/>
</dbReference>
<evidence type="ECO:0000256" key="8">
    <source>
        <dbReference type="SAM" id="Coils"/>
    </source>
</evidence>
<dbReference type="GO" id="GO:0016020">
    <property type="term" value="C:membrane"/>
    <property type="evidence" value="ECO:0007669"/>
    <property type="project" value="UniProtKB-SubCell"/>
</dbReference>
<evidence type="ECO:0000256" key="9">
    <source>
        <dbReference type="SAM" id="Phobius"/>
    </source>
</evidence>
<comment type="subcellular location">
    <subcellularLocation>
        <location evidence="1 7">Membrane</location>
        <topology evidence="1 7">Single-pass type I membrane protein</topology>
    </subcellularLocation>
</comment>
<keyword evidence="5 9" id="KW-1133">Transmembrane helix</keyword>
<feature type="chain" id="PRO_5042975366" evidence="10">
    <location>
        <begin position="28"/>
        <end position="212"/>
    </location>
</feature>
<evidence type="ECO:0000256" key="3">
    <source>
        <dbReference type="ARBA" id="ARBA00022692"/>
    </source>
</evidence>
<feature type="domain" description="GOLD" evidence="11">
    <location>
        <begin position="37"/>
        <end position="147"/>
    </location>
</feature>
<name>A0AAQ3KQ07_9LILI</name>
<evidence type="ECO:0000256" key="6">
    <source>
        <dbReference type="ARBA" id="ARBA00023136"/>
    </source>
</evidence>
<keyword evidence="8" id="KW-0175">Coiled coil</keyword>
<keyword evidence="13" id="KW-1185">Reference proteome</keyword>
<organism evidence="12 13">
    <name type="scientific">Canna indica</name>
    <name type="common">Indian-shot</name>
    <dbReference type="NCBI Taxonomy" id="4628"/>
    <lineage>
        <taxon>Eukaryota</taxon>
        <taxon>Viridiplantae</taxon>
        <taxon>Streptophyta</taxon>
        <taxon>Embryophyta</taxon>
        <taxon>Tracheophyta</taxon>
        <taxon>Spermatophyta</taxon>
        <taxon>Magnoliopsida</taxon>
        <taxon>Liliopsida</taxon>
        <taxon>Zingiberales</taxon>
        <taxon>Cannaceae</taxon>
        <taxon>Canna</taxon>
    </lineage>
</organism>
<feature type="signal peptide" evidence="10">
    <location>
        <begin position="1"/>
        <end position="27"/>
    </location>
</feature>
<keyword evidence="6 9" id="KW-0472">Membrane</keyword>
<keyword evidence="4 10" id="KW-0732">Signal</keyword>
<evidence type="ECO:0000256" key="10">
    <source>
        <dbReference type="SAM" id="SignalP"/>
    </source>
</evidence>
<dbReference type="PROSITE" id="PS50866">
    <property type="entry name" value="GOLD"/>
    <property type="match status" value="1"/>
</dbReference>
<evidence type="ECO:0000256" key="1">
    <source>
        <dbReference type="ARBA" id="ARBA00004479"/>
    </source>
</evidence>
<comment type="similarity">
    <text evidence="2 7">Belongs to the EMP24/GP25L family.</text>
</comment>
<gene>
    <name evidence="12" type="ORF">Cni_G21332</name>
</gene>
<evidence type="ECO:0000313" key="12">
    <source>
        <dbReference type="EMBL" id="WOL12565.1"/>
    </source>
</evidence>
<proteinExistence type="inferred from homology"/>
<dbReference type="EMBL" id="CP136896">
    <property type="protein sequence ID" value="WOL12565.1"/>
    <property type="molecule type" value="Genomic_DNA"/>
</dbReference>
<accession>A0AAQ3KQ07</accession>
<dbReference type="PANTHER" id="PTHR22811">
    <property type="entry name" value="TRANSMEMBRANE EMP24 DOMAIN-CONTAINING PROTEIN"/>
    <property type="match status" value="1"/>
</dbReference>
<evidence type="ECO:0000256" key="5">
    <source>
        <dbReference type="ARBA" id="ARBA00022989"/>
    </source>
</evidence>
<evidence type="ECO:0000256" key="7">
    <source>
        <dbReference type="RuleBase" id="RU003827"/>
    </source>
</evidence>
<evidence type="ECO:0000259" key="11">
    <source>
        <dbReference type="PROSITE" id="PS50866"/>
    </source>
</evidence>
<dbReference type="SMART" id="SM01190">
    <property type="entry name" value="EMP24_GP25L"/>
    <property type="match status" value="1"/>
</dbReference>
<feature type="coiled-coil region" evidence="8">
    <location>
        <begin position="138"/>
        <end position="165"/>
    </location>
</feature>